<evidence type="ECO:0000256" key="3">
    <source>
        <dbReference type="ARBA" id="ARBA00022989"/>
    </source>
</evidence>
<feature type="transmembrane region" description="Helical" evidence="5">
    <location>
        <begin position="146"/>
        <end position="165"/>
    </location>
</feature>
<accession>A0A2W7BUL6</accession>
<proteinExistence type="predicted"/>
<feature type="transmembrane region" description="Helical" evidence="5">
    <location>
        <begin position="263"/>
        <end position="280"/>
    </location>
</feature>
<protein>
    <submittedName>
        <fullName evidence="6">C4-dicarboxylate ABC transporter</fullName>
    </submittedName>
</protein>
<evidence type="ECO:0000256" key="1">
    <source>
        <dbReference type="ARBA" id="ARBA00004141"/>
    </source>
</evidence>
<feature type="transmembrane region" description="Helical" evidence="5">
    <location>
        <begin position="205"/>
        <end position="226"/>
    </location>
</feature>
<sequence>MFSARLAFGLKRGRQFLSRSICTTLEIILTRHAKTRSKRTHTIRLLPIHLFASVMGIAGLSLAWREAAKGALFNGVIGETIGWVAVAVFVALVAGYGMKFILHPGAIVAEYSDPVMNSFFATIGIGILLLSSFLRPYNATLAQTTWVAGTVLTFVTAYAVMQRFLGRQHRGEDTLPALLIPGVATLDITVTGSDMPYSWAHEVNMLAFAVGSVLAGVLIVLIFSRLRHHEALPMRMRPSLLIVSAPFAVGFLAYTNLTGQVDIFASSLFYFAFFLLLVLAPKVFRSGIPFSVNWWAIGFPLAAFSIAAFRYSSAVGTLPLKVFAIAVFAFSAGAIAVLFVRTLMIISSGQLFRLENSQ</sequence>
<feature type="transmembrane region" description="Helical" evidence="5">
    <location>
        <begin position="292"/>
        <end position="311"/>
    </location>
</feature>
<feature type="transmembrane region" description="Helical" evidence="5">
    <location>
        <begin position="114"/>
        <end position="134"/>
    </location>
</feature>
<evidence type="ECO:0000313" key="7">
    <source>
        <dbReference type="Proteomes" id="UP000248616"/>
    </source>
</evidence>
<keyword evidence="2 5" id="KW-0812">Transmembrane</keyword>
<feature type="transmembrane region" description="Helical" evidence="5">
    <location>
        <begin position="80"/>
        <end position="102"/>
    </location>
</feature>
<evidence type="ECO:0000313" key="6">
    <source>
        <dbReference type="EMBL" id="PZV34585.1"/>
    </source>
</evidence>
<dbReference type="Pfam" id="PF03595">
    <property type="entry name" value="SLAC1"/>
    <property type="match status" value="1"/>
</dbReference>
<dbReference type="GO" id="GO:0005886">
    <property type="term" value="C:plasma membrane"/>
    <property type="evidence" value="ECO:0007669"/>
    <property type="project" value="TreeGrafter"/>
</dbReference>
<evidence type="ECO:0000256" key="2">
    <source>
        <dbReference type="ARBA" id="ARBA00022692"/>
    </source>
</evidence>
<evidence type="ECO:0000256" key="5">
    <source>
        <dbReference type="SAM" id="Phobius"/>
    </source>
</evidence>
<feature type="transmembrane region" description="Helical" evidence="5">
    <location>
        <begin position="177"/>
        <end position="199"/>
    </location>
</feature>
<dbReference type="InterPro" id="IPR004695">
    <property type="entry name" value="SLAC1/Mae1/Ssu1/TehA"/>
</dbReference>
<evidence type="ECO:0000256" key="4">
    <source>
        <dbReference type="ARBA" id="ARBA00023136"/>
    </source>
</evidence>
<name>A0A2W7BUL6_9HYPH</name>
<feature type="transmembrane region" description="Helical" evidence="5">
    <location>
        <begin position="323"/>
        <end position="344"/>
    </location>
</feature>
<dbReference type="PANTHER" id="PTHR37955">
    <property type="entry name" value="TELLURITE RESISTANCE PROTEIN TEHA"/>
    <property type="match status" value="1"/>
</dbReference>
<gene>
    <name evidence="6" type="ORF">B5V02_31190</name>
</gene>
<dbReference type="AlphaFoldDB" id="A0A2W7BUL6"/>
<keyword evidence="7" id="KW-1185">Reference proteome</keyword>
<dbReference type="GO" id="GO:0046583">
    <property type="term" value="F:monoatomic cation efflux transmembrane transporter activity"/>
    <property type="evidence" value="ECO:0007669"/>
    <property type="project" value="TreeGrafter"/>
</dbReference>
<dbReference type="OrthoDB" id="958273at2"/>
<keyword evidence="4 5" id="KW-0472">Membrane</keyword>
<feature type="transmembrane region" description="Helical" evidence="5">
    <location>
        <begin position="238"/>
        <end position="257"/>
    </location>
</feature>
<comment type="caution">
    <text evidence="6">The sequence shown here is derived from an EMBL/GenBank/DDBJ whole genome shotgun (WGS) entry which is preliminary data.</text>
</comment>
<organism evidence="6 7">
    <name type="scientific">Mesorhizobium kowhaii</name>
    <dbReference type="NCBI Taxonomy" id="1300272"/>
    <lineage>
        <taxon>Bacteria</taxon>
        <taxon>Pseudomonadati</taxon>
        <taxon>Pseudomonadota</taxon>
        <taxon>Alphaproteobacteria</taxon>
        <taxon>Hyphomicrobiales</taxon>
        <taxon>Phyllobacteriaceae</taxon>
        <taxon>Mesorhizobium</taxon>
    </lineage>
</organism>
<dbReference type="EMBL" id="MZXV01000070">
    <property type="protein sequence ID" value="PZV34585.1"/>
    <property type="molecule type" value="Genomic_DNA"/>
</dbReference>
<dbReference type="Gene3D" id="1.50.10.150">
    <property type="entry name" value="Voltage-dependent anion channel"/>
    <property type="match status" value="1"/>
</dbReference>
<feature type="transmembrane region" description="Helical" evidence="5">
    <location>
        <begin position="45"/>
        <end position="64"/>
    </location>
</feature>
<dbReference type="CDD" id="cd09323">
    <property type="entry name" value="TDT_SLAC1_like"/>
    <property type="match status" value="1"/>
</dbReference>
<keyword evidence="3 5" id="KW-1133">Transmembrane helix</keyword>
<reference evidence="7" key="1">
    <citation type="submission" date="2017-03" db="EMBL/GenBank/DDBJ databases">
        <authorList>
            <person name="Safronova V.I."/>
            <person name="Sazanova A.L."/>
            <person name="Chirak E.R."/>
        </authorList>
    </citation>
    <scope>NUCLEOTIDE SEQUENCE [LARGE SCALE GENOMIC DNA]</scope>
    <source>
        <strain evidence="7">Ach-343</strain>
    </source>
</reference>
<dbReference type="InterPro" id="IPR038665">
    <property type="entry name" value="Voltage-dep_anion_channel_sf"/>
</dbReference>
<dbReference type="InterPro" id="IPR052951">
    <property type="entry name" value="Tellurite_res_ion_channel"/>
</dbReference>
<dbReference type="PANTHER" id="PTHR37955:SF1">
    <property type="entry name" value="DEP DOMAIN-CONTAINING PROTEIN"/>
    <property type="match status" value="1"/>
</dbReference>
<dbReference type="Proteomes" id="UP000248616">
    <property type="component" value="Unassembled WGS sequence"/>
</dbReference>
<comment type="subcellular location">
    <subcellularLocation>
        <location evidence="1">Membrane</location>
        <topology evidence="1">Multi-pass membrane protein</topology>
    </subcellularLocation>
</comment>